<reference evidence="2 3" key="1">
    <citation type="submission" date="2016-01" db="EMBL/GenBank/DDBJ databases">
        <authorList>
            <person name="Oliw E.H."/>
        </authorList>
    </citation>
    <scope>NUCLEOTIDE SEQUENCE [LARGE SCALE GENOMIC DNA]</scope>
    <source>
        <strain evidence="2 3">Zutra 3-1</strain>
    </source>
</reference>
<feature type="transmembrane region" description="Helical" evidence="1">
    <location>
        <begin position="20"/>
        <end position="39"/>
    </location>
</feature>
<evidence type="ECO:0000256" key="1">
    <source>
        <dbReference type="SAM" id="Phobius"/>
    </source>
</evidence>
<keyword evidence="1" id="KW-1133">Transmembrane helix</keyword>
<sequence length="45" mass="4700">MVAADTFLFSLSNLSSLGTGLLMALAGMLYVALTIRGLITAMRHG</sequence>
<gene>
    <name evidence="2" type="ORF">AGR7C_Lc70004</name>
</gene>
<evidence type="ECO:0000313" key="2">
    <source>
        <dbReference type="EMBL" id="CUX58744.1"/>
    </source>
</evidence>
<dbReference type="EMBL" id="FBWG01000046">
    <property type="protein sequence ID" value="CUX58744.1"/>
    <property type="molecule type" value="Genomic_DNA"/>
</dbReference>
<dbReference type="AlphaFoldDB" id="A0A1S7RWP6"/>
<evidence type="ECO:0000313" key="3">
    <source>
        <dbReference type="Proteomes" id="UP000191987"/>
    </source>
</evidence>
<organism evidence="2 3">
    <name type="scientific">Agrobacterium deltaense Zutra 3/1</name>
    <dbReference type="NCBI Taxonomy" id="1183427"/>
    <lineage>
        <taxon>Bacteria</taxon>
        <taxon>Pseudomonadati</taxon>
        <taxon>Pseudomonadota</taxon>
        <taxon>Alphaproteobacteria</taxon>
        <taxon>Hyphomicrobiales</taxon>
        <taxon>Rhizobiaceae</taxon>
        <taxon>Rhizobium/Agrobacterium group</taxon>
        <taxon>Agrobacterium</taxon>
    </lineage>
</organism>
<proteinExistence type="predicted"/>
<name>A0A1S7RWP6_9HYPH</name>
<protein>
    <submittedName>
        <fullName evidence="2">Uncharacterized protein</fullName>
    </submittedName>
</protein>
<dbReference type="Proteomes" id="UP000191987">
    <property type="component" value="Unassembled WGS sequence"/>
</dbReference>
<accession>A0A1S7RWP6</accession>
<dbReference type="RefSeq" id="WP_162936830.1">
    <property type="nucleotide sequence ID" value="NZ_LT009749.1"/>
</dbReference>
<keyword evidence="1" id="KW-0472">Membrane</keyword>
<keyword evidence="1" id="KW-0812">Transmembrane</keyword>